<sequence>MRTKLLPLKTPNKGEDDLQDPAAHHADLLCLCSMKVLRSQSLRMNTLQDESSLTKTSSEKDESDFMCPDSGLMTSGLYLCEVSANYGVSYGECRLNVTGETRSPGEPVKVKKVRSDHWDKVKTALGALNVGALIVAGLIVV</sequence>
<proteinExistence type="predicted"/>
<dbReference type="Proteomes" id="UP000831701">
    <property type="component" value="Chromosome 2"/>
</dbReference>
<evidence type="ECO:0000313" key="1">
    <source>
        <dbReference type="EMBL" id="KAI3376112.1"/>
    </source>
</evidence>
<reference evidence="1" key="1">
    <citation type="submission" date="2022-04" db="EMBL/GenBank/DDBJ databases">
        <title>Jade perch genome.</title>
        <authorList>
            <person name="Chao B."/>
        </authorList>
    </citation>
    <scope>NUCLEOTIDE SEQUENCE</scope>
    <source>
        <strain evidence="1">CB-2022</strain>
    </source>
</reference>
<evidence type="ECO:0000313" key="2">
    <source>
        <dbReference type="Proteomes" id="UP000831701"/>
    </source>
</evidence>
<gene>
    <name evidence="1" type="ORF">L3Q82_016645</name>
</gene>
<protein>
    <submittedName>
        <fullName evidence="1">Uncharacterized protein</fullName>
    </submittedName>
</protein>
<dbReference type="EMBL" id="CM041532">
    <property type="protein sequence ID" value="KAI3376112.1"/>
    <property type="molecule type" value="Genomic_DNA"/>
</dbReference>
<keyword evidence="2" id="KW-1185">Reference proteome</keyword>
<organism evidence="1 2">
    <name type="scientific">Scortum barcoo</name>
    <name type="common">barcoo grunter</name>
    <dbReference type="NCBI Taxonomy" id="214431"/>
    <lineage>
        <taxon>Eukaryota</taxon>
        <taxon>Metazoa</taxon>
        <taxon>Chordata</taxon>
        <taxon>Craniata</taxon>
        <taxon>Vertebrata</taxon>
        <taxon>Euteleostomi</taxon>
        <taxon>Actinopterygii</taxon>
        <taxon>Neopterygii</taxon>
        <taxon>Teleostei</taxon>
        <taxon>Neoteleostei</taxon>
        <taxon>Acanthomorphata</taxon>
        <taxon>Eupercaria</taxon>
        <taxon>Centrarchiformes</taxon>
        <taxon>Terapontoidei</taxon>
        <taxon>Terapontidae</taxon>
        <taxon>Scortum</taxon>
    </lineage>
</organism>
<accession>A0ACB8X7V2</accession>
<comment type="caution">
    <text evidence="1">The sequence shown here is derived from an EMBL/GenBank/DDBJ whole genome shotgun (WGS) entry which is preliminary data.</text>
</comment>
<name>A0ACB8X7V2_9TELE</name>